<dbReference type="Proteomes" id="UP000076727">
    <property type="component" value="Unassembled WGS sequence"/>
</dbReference>
<dbReference type="OrthoDB" id="3167300at2759"/>
<keyword evidence="3" id="KW-1185">Reference proteome</keyword>
<name>A0A165RE71_9APHY</name>
<dbReference type="AlphaFoldDB" id="A0A165RE71"/>
<accession>A0A165RE71</accession>
<protein>
    <submittedName>
        <fullName evidence="2">Uncharacterized protein</fullName>
    </submittedName>
</protein>
<sequence>MELLPHKGIVGAPSMLPFELLDEIVFWYFHSCIPGPSTPISLVPKDSRSSKPDWHAVQPLTVVSKAFRRLVLEAWFQTIIVRDHVHLVESPPIPEVASWARAVHWINPLAARIQNSPRHELPADAFEDNGSILDRRAGLAALNRIRRLRYDAMNGYFVPGTFKLVGGLPHRIVELELWYHIWPSPGNAIMPIADTFPNLQVLELRQETVWCSLCNTCDVLFLSEAPPPSVVYTNGDGLPKLYNRFLSVLSRLHAVHLSAAYILGGGSSISLQELKTPWRGECGDCTLRLLTDEGFVSEWEVKNKDEPHPPSLREVVWTFTPRKERAVASPSSNGSTTDYDTQLDDEDIVGVDVEEHVVGEAGNVGA</sequence>
<evidence type="ECO:0000313" key="2">
    <source>
        <dbReference type="EMBL" id="KZT70635.1"/>
    </source>
</evidence>
<evidence type="ECO:0000313" key="3">
    <source>
        <dbReference type="Proteomes" id="UP000076727"/>
    </source>
</evidence>
<feature type="region of interest" description="Disordered" evidence="1">
    <location>
        <begin position="326"/>
        <end position="345"/>
    </location>
</feature>
<reference evidence="2 3" key="1">
    <citation type="journal article" date="2016" name="Mol. Biol. Evol.">
        <title>Comparative Genomics of Early-Diverging Mushroom-Forming Fungi Provides Insights into the Origins of Lignocellulose Decay Capabilities.</title>
        <authorList>
            <person name="Nagy L.G."/>
            <person name="Riley R."/>
            <person name="Tritt A."/>
            <person name="Adam C."/>
            <person name="Daum C."/>
            <person name="Floudas D."/>
            <person name="Sun H."/>
            <person name="Yadav J.S."/>
            <person name="Pangilinan J."/>
            <person name="Larsson K.H."/>
            <person name="Matsuura K."/>
            <person name="Barry K."/>
            <person name="Labutti K."/>
            <person name="Kuo R."/>
            <person name="Ohm R.A."/>
            <person name="Bhattacharya S.S."/>
            <person name="Shirouzu T."/>
            <person name="Yoshinaga Y."/>
            <person name="Martin F.M."/>
            <person name="Grigoriev I.V."/>
            <person name="Hibbett D.S."/>
        </authorList>
    </citation>
    <scope>NUCLEOTIDE SEQUENCE [LARGE SCALE GENOMIC DNA]</scope>
    <source>
        <strain evidence="2 3">L-15889</strain>
    </source>
</reference>
<gene>
    <name evidence="2" type="ORF">DAEQUDRAFT_725176</name>
</gene>
<feature type="compositionally biased region" description="Polar residues" evidence="1">
    <location>
        <begin position="329"/>
        <end position="340"/>
    </location>
</feature>
<proteinExistence type="predicted"/>
<dbReference type="EMBL" id="KV429050">
    <property type="protein sequence ID" value="KZT70635.1"/>
    <property type="molecule type" value="Genomic_DNA"/>
</dbReference>
<evidence type="ECO:0000256" key="1">
    <source>
        <dbReference type="SAM" id="MobiDB-lite"/>
    </source>
</evidence>
<organism evidence="2 3">
    <name type="scientific">Daedalea quercina L-15889</name>
    <dbReference type="NCBI Taxonomy" id="1314783"/>
    <lineage>
        <taxon>Eukaryota</taxon>
        <taxon>Fungi</taxon>
        <taxon>Dikarya</taxon>
        <taxon>Basidiomycota</taxon>
        <taxon>Agaricomycotina</taxon>
        <taxon>Agaricomycetes</taxon>
        <taxon>Polyporales</taxon>
        <taxon>Fomitopsis</taxon>
    </lineage>
</organism>